<reference evidence="1" key="1">
    <citation type="submission" date="2021-01" db="EMBL/GenBank/DDBJ databases">
        <authorList>
            <consortium name="Genoscope - CEA"/>
            <person name="William W."/>
        </authorList>
    </citation>
    <scope>NUCLEOTIDE SEQUENCE</scope>
</reference>
<dbReference type="Proteomes" id="UP000683925">
    <property type="component" value="Unassembled WGS sequence"/>
</dbReference>
<dbReference type="AlphaFoldDB" id="A0A8S1TSS1"/>
<organism evidence="1 2">
    <name type="scientific">Paramecium octaurelia</name>
    <dbReference type="NCBI Taxonomy" id="43137"/>
    <lineage>
        <taxon>Eukaryota</taxon>
        <taxon>Sar</taxon>
        <taxon>Alveolata</taxon>
        <taxon>Ciliophora</taxon>
        <taxon>Intramacronucleata</taxon>
        <taxon>Oligohymenophorea</taxon>
        <taxon>Peniculida</taxon>
        <taxon>Parameciidae</taxon>
        <taxon>Paramecium</taxon>
    </lineage>
</organism>
<accession>A0A8S1TSS1</accession>
<protein>
    <submittedName>
        <fullName evidence="1">Uncharacterized protein</fullName>
    </submittedName>
</protein>
<evidence type="ECO:0000313" key="1">
    <source>
        <dbReference type="EMBL" id="CAD8155340.1"/>
    </source>
</evidence>
<proteinExistence type="predicted"/>
<gene>
    <name evidence="1" type="ORF">POCTA_138.1.T0300253</name>
</gene>
<dbReference type="EMBL" id="CAJJDP010000030">
    <property type="protein sequence ID" value="CAD8155340.1"/>
    <property type="molecule type" value="Genomic_DNA"/>
</dbReference>
<name>A0A8S1TSS1_PAROT</name>
<sequence length="38" mass="4390">MLLQFVINPFSPKTLRLYSQTLINFMVEGASSPQIEYI</sequence>
<comment type="caution">
    <text evidence="1">The sequence shown here is derived from an EMBL/GenBank/DDBJ whole genome shotgun (WGS) entry which is preliminary data.</text>
</comment>
<evidence type="ECO:0000313" key="2">
    <source>
        <dbReference type="Proteomes" id="UP000683925"/>
    </source>
</evidence>
<keyword evidence="2" id="KW-1185">Reference proteome</keyword>